<comment type="caution">
    <text evidence="1">The sequence shown here is derived from an EMBL/GenBank/DDBJ whole genome shotgun (WGS) entry which is preliminary data.</text>
</comment>
<dbReference type="EMBL" id="JAHRHJ020000004">
    <property type="protein sequence ID" value="KAH9317049.1"/>
    <property type="molecule type" value="Genomic_DNA"/>
</dbReference>
<accession>A0AA38G593</accession>
<proteinExistence type="predicted"/>
<feature type="non-terminal residue" evidence="1">
    <location>
        <position position="53"/>
    </location>
</feature>
<organism evidence="1 2">
    <name type="scientific">Taxus chinensis</name>
    <name type="common">Chinese yew</name>
    <name type="synonym">Taxus wallichiana var. chinensis</name>
    <dbReference type="NCBI Taxonomy" id="29808"/>
    <lineage>
        <taxon>Eukaryota</taxon>
        <taxon>Viridiplantae</taxon>
        <taxon>Streptophyta</taxon>
        <taxon>Embryophyta</taxon>
        <taxon>Tracheophyta</taxon>
        <taxon>Spermatophyta</taxon>
        <taxon>Pinopsida</taxon>
        <taxon>Pinidae</taxon>
        <taxon>Conifers II</taxon>
        <taxon>Cupressales</taxon>
        <taxon>Taxaceae</taxon>
        <taxon>Taxus</taxon>
    </lineage>
</organism>
<reference evidence="1 2" key="1">
    <citation type="journal article" date="2021" name="Nat. Plants">
        <title>The Taxus genome provides insights into paclitaxel biosynthesis.</title>
        <authorList>
            <person name="Xiong X."/>
            <person name="Gou J."/>
            <person name="Liao Q."/>
            <person name="Li Y."/>
            <person name="Zhou Q."/>
            <person name="Bi G."/>
            <person name="Li C."/>
            <person name="Du R."/>
            <person name="Wang X."/>
            <person name="Sun T."/>
            <person name="Guo L."/>
            <person name="Liang H."/>
            <person name="Lu P."/>
            <person name="Wu Y."/>
            <person name="Zhang Z."/>
            <person name="Ro D.K."/>
            <person name="Shang Y."/>
            <person name="Huang S."/>
            <person name="Yan J."/>
        </authorList>
    </citation>
    <scope>NUCLEOTIDE SEQUENCE [LARGE SCALE GENOMIC DNA]</scope>
    <source>
        <strain evidence="1">Ta-2019</strain>
    </source>
</reference>
<name>A0AA38G593_TAXCH</name>
<evidence type="ECO:0000313" key="2">
    <source>
        <dbReference type="Proteomes" id="UP000824469"/>
    </source>
</evidence>
<protein>
    <submittedName>
        <fullName evidence="1">Uncharacterized protein</fullName>
    </submittedName>
</protein>
<gene>
    <name evidence="1" type="ORF">KI387_018818</name>
</gene>
<feature type="non-terminal residue" evidence="1">
    <location>
        <position position="1"/>
    </location>
</feature>
<sequence length="53" mass="6081">YNKILADVKFIVQVAETVYDNCADRDRVESILVATYETELKEFLEKNKGNRAG</sequence>
<keyword evidence="2" id="KW-1185">Reference proteome</keyword>
<dbReference type="Proteomes" id="UP000824469">
    <property type="component" value="Unassembled WGS sequence"/>
</dbReference>
<dbReference type="AlphaFoldDB" id="A0AA38G593"/>
<evidence type="ECO:0000313" key="1">
    <source>
        <dbReference type="EMBL" id="KAH9317049.1"/>
    </source>
</evidence>